<evidence type="ECO:0000256" key="3">
    <source>
        <dbReference type="ARBA" id="ARBA00022989"/>
    </source>
</evidence>
<feature type="domain" description="Ubiquitin-like" evidence="6">
    <location>
        <begin position="15"/>
        <end position="78"/>
    </location>
</feature>
<dbReference type="InterPro" id="IPR039751">
    <property type="entry name" value="HERPUD1/2"/>
</dbReference>
<dbReference type="PANTHER" id="PTHR12943:SF27">
    <property type="entry name" value="HOMOCYSTEINE-INDUCED ENDOPLASMIC RETICULUM PROTEIN, ISOFORM A"/>
    <property type="match status" value="1"/>
</dbReference>
<evidence type="ECO:0000259" key="6">
    <source>
        <dbReference type="PROSITE" id="PS50053"/>
    </source>
</evidence>
<feature type="compositionally biased region" description="Polar residues" evidence="5">
    <location>
        <begin position="479"/>
        <end position="495"/>
    </location>
</feature>
<dbReference type="InterPro" id="IPR029071">
    <property type="entry name" value="Ubiquitin-like_domsf"/>
</dbReference>
<keyword evidence="4" id="KW-0472">Membrane</keyword>
<dbReference type="SUPFAM" id="SSF54236">
    <property type="entry name" value="Ubiquitin-like"/>
    <property type="match status" value="1"/>
</dbReference>
<feature type="compositionally biased region" description="Basic and acidic residues" evidence="5">
    <location>
        <begin position="548"/>
        <end position="561"/>
    </location>
</feature>
<comment type="caution">
    <text evidence="7">The sequence shown here is derived from an EMBL/GenBank/DDBJ whole genome shotgun (WGS) entry which is preliminary data.</text>
</comment>
<organism evidence="7 8">
    <name type="scientific">Aspergillus pseudoustus</name>
    <dbReference type="NCBI Taxonomy" id="1810923"/>
    <lineage>
        <taxon>Eukaryota</taxon>
        <taxon>Fungi</taxon>
        <taxon>Dikarya</taxon>
        <taxon>Ascomycota</taxon>
        <taxon>Pezizomycotina</taxon>
        <taxon>Eurotiomycetes</taxon>
        <taxon>Eurotiomycetidae</taxon>
        <taxon>Eurotiales</taxon>
        <taxon>Aspergillaceae</taxon>
        <taxon>Aspergillus</taxon>
        <taxon>Aspergillus subgen. Nidulantes</taxon>
    </lineage>
</organism>
<evidence type="ECO:0000313" key="7">
    <source>
        <dbReference type="EMBL" id="KAL2833941.1"/>
    </source>
</evidence>
<reference evidence="7 8" key="1">
    <citation type="submission" date="2024-07" db="EMBL/GenBank/DDBJ databases">
        <title>Section-level genome sequencing and comparative genomics of Aspergillus sections Usti and Cavernicolus.</title>
        <authorList>
            <consortium name="Lawrence Berkeley National Laboratory"/>
            <person name="Nybo J.L."/>
            <person name="Vesth T.C."/>
            <person name="Theobald S."/>
            <person name="Frisvad J.C."/>
            <person name="Larsen T.O."/>
            <person name="Kjaerboelling I."/>
            <person name="Rothschild-Mancinelli K."/>
            <person name="Lyhne E.K."/>
            <person name="Kogle M.E."/>
            <person name="Barry K."/>
            <person name="Clum A."/>
            <person name="Na H."/>
            <person name="Ledsgaard L."/>
            <person name="Lin J."/>
            <person name="Lipzen A."/>
            <person name="Kuo A."/>
            <person name="Riley R."/>
            <person name="Mondo S."/>
            <person name="Labutti K."/>
            <person name="Haridas S."/>
            <person name="Pangalinan J."/>
            <person name="Salamov A.A."/>
            <person name="Simmons B.A."/>
            <person name="Magnuson J.K."/>
            <person name="Chen J."/>
            <person name="Drula E."/>
            <person name="Henrissat B."/>
            <person name="Wiebenga A."/>
            <person name="Lubbers R.J."/>
            <person name="Gomes A.C."/>
            <person name="Makela M.R."/>
            <person name="Stajich J."/>
            <person name="Grigoriev I.V."/>
            <person name="Mortensen U.H."/>
            <person name="De Vries R.P."/>
            <person name="Baker S.E."/>
            <person name="Andersen M.R."/>
        </authorList>
    </citation>
    <scope>NUCLEOTIDE SEQUENCE [LARGE SCALE GENOMIC DNA]</scope>
    <source>
        <strain evidence="7 8">CBS 123904</strain>
    </source>
</reference>
<keyword evidence="3" id="KW-1133">Transmembrane helix</keyword>
<dbReference type="Gene3D" id="3.10.20.90">
    <property type="entry name" value="Phosphatidylinositol 3-kinase Catalytic Subunit, Chain A, domain 1"/>
    <property type="match status" value="1"/>
</dbReference>
<accession>A0ABR4J1Q3</accession>
<feature type="region of interest" description="Disordered" evidence="5">
    <location>
        <begin position="472"/>
        <end position="499"/>
    </location>
</feature>
<dbReference type="Proteomes" id="UP001610446">
    <property type="component" value="Unassembled WGS sequence"/>
</dbReference>
<feature type="region of interest" description="Disordered" evidence="5">
    <location>
        <begin position="107"/>
        <end position="146"/>
    </location>
</feature>
<dbReference type="EMBL" id="JBFXLU010000235">
    <property type="protein sequence ID" value="KAL2833941.1"/>
    <property type="molecule type" value="Genomic_DNA"/>
</dbReference>
<evidence type="ECO:0000313" key="8">
    <source>
        <dbReference type="Proteomes" id="UP001610446"/>
    </source>
</evidence>
<feature type="compositionally biased region" description="Polar residues" evidence="5">
    <location>
        <begin position="586"/>
        <end position="596"/>
    </location>
</feature>
<name>A0ABR4J1Q3_9EURO</name>
<evidence type="ECO:0000256" key="2">
    <source>
        <dbReference type="ARBA" id="ARBA00022692"/>
    </source>
</evidence>
<protein>
    <recommendedName>
        <fullName evidence="6">Ubiquitin-like domain-containing protein</fullName>
    </recommendedName>
</protein>
<dbReference type="InterPro" id="IPR000626">
    <property type="entry name" value="Ubiquitin-like_dom"/>
</dbReference>
<evidence type="ECO:0000256" key="1">
    <source>
        <dbReference type="ARBA" id="ARBA00004370"/>
    </source>
</evidence>
<evidence type="ECO:0000256" key="4">
    <source>
        <dbReference type="ARBA" id="ARBA00023136"/>
    </source>
</evidence>
<feature type="compositionally biased region" description="Low complexity" evidence="5">
    <location>
        <begin position="562"/>
        <end position="571"/>
    </location>
</feature>
<keyword evidence="2" id="KW-0812">Transmembrane</keyword>
<keyword evidence="8" id="KW-1185">Reference proteome</keyword>
<feature type="region of interest" description="Disordered" evidence="5">
    <location>
        <begin position="546"/>
        <end position="610"/>
    </location>
</feature>
<evidence type="ECO:0000256" key="5">
    <source>
        <dbReference type="SAM" id="MobiDB-lite"/>
    </source>
</evidence>
<sequence>MSEPEDPSSPRSLVLHVLCPSIPAPNRFTFDNLSLNTTVADLKARLSRSIQSQPSADSQRLFYLGKPLLDDAVTLQSLFGPLNGSEFSMHLVLPPSQAQFTNISNQDTLPSFQTSTSTSRANPPQYSAQPTEQAGSRARYRSSDHLSQADLARALQENARRRLMELSQHNGAISQHRSWDSVWTSPRPFHQSQLHIPEPSAAGIRTTAPFVATPTSPHSASAGEIQLPSDVQSRLRLLKQYISLAEEQLNCGISPSIDHVIQLRTHLFKLLDDQLQRPLSERGERLEPLISRVFEISSRADYLRQRHLLTVHPSSSRAEAPMYLLSSPNGYKAVVAAAAASSSSNAAAVLRPMSWTSGTTPPATAPVPNTQPNAEAAVMENVVRQAVLNQRPAAEGQLSLGRNLRRLWLFVRLYFFCFMFSPAGSWTRIIYVALAVVASMLSETSVPRRMYDLILAPVQRHLEGLVHFLPEEEFPPAPQNTEGTGDEAATSQQAGVRNGREANWTAGLHHSIRRVERSAALFIASLVPGVGERHIEVRNAAEAAHNAELARQEEERRRQEEQAAAATTEEQATTDEEPQADDSAASDLSNRATAGSATPPERQPLIPQEA</sequence>
<dbReference type="Pfam" id="PF00240">
    <property type="entry name" value="ubiquitin"/>
    <property type="match status" value="1"/>
</dbReference>
<dbReference type="PANTHER" id="PTHR12943">
    <property type="entry name" value="HOMOCYSTEINE-RESPONSIVE ENDOPLASMIC RETICULUM-RESIDENT UNIQUITIN-LIKE DOMAIN HERPUD PROTEIN FAMILY MEMBER"/>
    <property type="match status" value="1"/>
</dbReference>
<comment type="subcellular location">
    <subcellularLocation>
        <location evidence="1">Membrane</location>
    </subcellularLocation>
</comment>
<proteinExistence type="predicted"/>
<feature type="compositionally biased region" description="Polar residues" evidence="5">
    <location>
        <begin position="107"/>
        <end position="134"/>
    </location>
</feature>
<dbReference type="PROSITE" id="PS50053">
    <property type="entry name" value="UBIQUITIN_2"/>
    <property type="match status" value="1"/>
</dbReference>
<gene>
    <name evidence="7" type="ORF">BJY01DRAFT_90024</name>
</gene>